<gene>
    <name evidence="2" type="ORF">ATEG_02251</name>
</gene>
<feature type="compositionally biased region" description="Polar residues" evidence="1">
    <location>
        <begin position="51"/>
        <end position="63"/>
    </location>
</feature>
<evidence type="ECO:0000313" key="2">
    <source>
        <dbReference type="EMBL" id="EAU37213.1"/>
    </source>
</evidence>
<dbReference type="VEuPathDB" id="FungiDB:ATEG_02251"/>
<dbReference type="GeneID" id="4316786"/>
<feature type="region of interest" description="Disordered" evidence="1">
    <location>
        <begin position="27"/>
        <end position="219"/>
    </location>
</feature>
<dbReference type="RefSeq" id="XP_001211429.1">
    <property type="nucleotide sequence ID" value="XM_001211429.1"/>
</dbReference>
<feature type="compositionally biased region" description="Basic and acidic residues" evidence="1">
    <location>
        <begin position="173"/>
        <end position="188"/>
    </location>
</feature>
<feature type="compositionally biased region" description="Polar residues" evidence="1">
    <location>
        <begin position="160"/>
        <end position="169"/>
    </location>
</feature>
<dbReference type="HOGENOM" id="CLU_1261252_0_0_1"/>
<reference evidence="3" key="1">
    <citation type="submission" date="2005-09" db="EMBL/GenBank/DDBJ databases">
        <title>Annotation of the Aspergillus terreus NIH2624 genome.</title>
        <authorList>
            <person name="Birren B.W."/>
            <person name="Lander E.S."/>
            <person name="Galagan J.E."/>
            <person name="Nusbaum C."/>
            <person name="Devon K."/>
            <person name="Henn M."/>
            <person name="Ma L.-J."/>
            <person name="Jaffe D.B."/>
            <person name="Butler J."/>
            <person name="Alvarez P."/>
            <person name="Gnerre S."/>
            <person name="Grabherr M."/>
            <person name="Kleber M."/>
            <person name="Mauceli E.W."/>
            <person name="Brockman W."/>
            <person name="Rounsley S."/>
            <person name="Young S.K."/>
            <person name="LaButti K."/>
            <person name="Pushparaj V."/>
            <person name="DeCaprio D."/>
            <person name="Crawford M."/>
            <person name="Koehrsen M."/>
            <person name="Engels R."/>
            <person name="Montgomery P."/>
            <person name="Pearson M."/>
            <person name="Howarth C."/>
            <person name="Larson L."/>
            <person name="Luoma S."/>
            <person name="White J."/>
            <person name="Alvarado L."/>
            <person name="Kodira C.D."/>
            <person name="Zeng Q."/>
            <person name="Oleary S."/>
            <person name="Yandava C."/>
            <person name="Denning D.W."/>
            <person name="Nierman W.C."/>
            <person name="Milne T."/>
            <person name="Madden K."/>
        </authorList>
    </citation>
    <scope>NUCLEOTIDE SEQUENCE [LARGE SCALE GENOMIC DNA]</scope>
    <source>
        <strain evidence="3">NIH 2624 / FGSC A1156</strain>
    </source>
</reference>
<evidence type="ECO:0000313" key="3">
    <source>
        <dbReference type="Proteomes" id="UP000007963"/>
    </source>
</evidence>
<protein>
    <submittedName>
        <fullName evidence="2">Uncharacterized protein</fullName>
    </submittedName>
</protein>
<name>Q0CVN3_ASPTN</name>
<dbReference type="AlphaFoldDB" id="Q0CVN3"/>
<feature type="compositionally biased region" description="Polar residues" evidence="1">
    <location>
        <begin position="192"/>
        <end position="210"/>
    </location>
</feature>
<dbReference type="EMBL" id="CH476596">
    <property type="protein sequence ID" value="EAU37213.1"/>
    <property type="molecule type" value="Genomic_DNA"/>
</dbReference>
<organism evidence="2 3">
    <name type="scientific">Aspergillus terreus (strain NIH 2624 / FGSC A1156)</name>
    <dbReference type="NCBI Taxonomy" id="341663"/>
    <lineage>
        <taxon>Eukaryota</taxon>
        <taxon>Fungi</taxon>
        <taxon>Dikarya</taxon>
        <taxon>Ascomycota</taxon>
        <taxon>Pezizomycotina</taxon>
        <taxon>Eurotiomycetes</taxon>
        <taxon>Eurotiomycetidae</taxon>
        <taxon>Eurotiales</taxon>
        <taxon>Aspergillaceae</taxon>
        <taxon>Aspergillus</taxon>
        <taxon>Aspergillus subgen. Circumdati</taxon>
    </lineage>
</organism>
<accession>Q0CVN3</accession>
<feature type="compositionally biased region" description="Polar residues" evidence="1">
    <location>
        <begin position="103"/>
        <end position="115"/>
    </location>
</feature>
<evidence type="ECO:0000256" key="1">
    <source>
        <dbReference type="SAM" id="MobiDB-lite"/>
    </source>
</evidence>
<dbReference type="Proteomes" id="UP000007963">
    <property type="component" value="Unassembled WGS sequence"/>
</dbReference>
<sequence>MASSGPGYAEPTILTQIRLGKLVYCKECGGFRPPGQHAHSRRQIRPAPRPSTVTHNSTTNSEPPRSGRARHSQPPVELDAQEQENRDVDPRELPASPVPMTHQGANDESSRSTTGADGPVASDEDIGRLDGTQGDSRGPTPPPAAGLMQPTPAELPQPPVTTGRQQSPSGRRYYVERQPRDRNSEQRLVHQHPQSRQQNGAQQVEVTTGHQIWILNQPR</sequence>
<proteinExistence type="predicted"/>
<feature type="compositionally biased region" description="Basic and acidic residues" evidence="1">
    <location>
        <begin position="83"/>
        <end position="92"/>
    </location>
</feature>